<dbReference type="Proteomes" id="UP000559256">
    <property type="component" value="Unassembled WGS sequence"/>
</dbReference>
<dbReference type="InterPro" id="IPR017946">
    <property type="entry name" value="PLC-like_Pdiesterase_TIM-brl"/>
</dbReference>
<reference evidence="3 4" key="1">
    <citation type="journal article" date="2020" name="ISME J.">
        <title>Uncovering the hidden diversity of litter-decomposition mechanisms in mushroom-forming fungi.</title>
        <authorList>
            <person name="Floudas D."/>
            <person name="Bentzer J."/>
            <person name="Ahren D."/>
            <person name="Johansson T."/>
            <person name="Persson P."/>
            <person name="Tunlid A."/>
        </authorList>
    </citation>
    <scope>NUCLEOTIDE SEQUENCE [LARGE SCALE GENOMIC DNA]</scope>
    <source>
        <strain evidence="3 4">CBS 291.85</strain>
    </source>
</reference>
<evidence type="ECO:0000313" key="3">
    <source>
        <dbReference type="EMBL" id="KAF5371810.1"/>
    </source>
</evidence>
<dbReference type="OrthoDB" id="4153866at2759"/>
<dbReference type="GO" id="GO:0008081">
    <property type="term" value="F:phosphoric diester hydrolase activity"/>
    <property type="evidence" value="ECO:0007669"/>
    <property type="project" value="InterPro"/>
</dbReference>
<dbReference type="PANTHER" id="PTHR31571:SF1">
    <property type="entry name" value="ALTERED INHERITANCE OF MITOCHONDRIA PROTEIN 6"/>
    <property type="match status" value="1"/>
</dbReference>
<dbReference type="PANTHER" id="PTHR31571">
    <property type="entry name" value="ALTERED INHERITANCE OF MITOCHONDRIA PROTEIN 6"/>
    <property type="match status" value="1"/>
</dbReference>
<gene>
    <name evidence="3" type="ORF">D9758_003380</name>
</gene>
<dbReference type="SUPFAM" id="SSF51695">
    <property type="entry name" value="PLC-like phosphodiesterases"/>
    <property type="match status" value="1"/>
</dbReference>
<name>A0A8H5LVR7_9AGAR</name>
<sequence length="269" mass="29618">MPSRPVQKIHSHNDYLRAVPLFTALNTGVTSVEADLWLRDGNLFVAHTIDEVDTSKTFDSLYIQPLVKLIDEQTYGDLFTRDDPLQLLIDFKSDGDDSFAPILAALEPLRSKGYLTTFKDGVYTTSFVTTVGTGNTPLHKVLASNPRDLFFDAPLVDIAANPPAEGLVWSKEIAPLASANFQDAVGLINWLPAQIGIVTNGTHNALKKLIGDARQFDGVKSRFWGTPKQYSKSVDIAFRSVTIAIIKDGADWINADDLQLVKDLLEQNS</sequence>
<proteinExistence type="inferred from homology"/>
<organism evidence="3 4">
    <name type="scientific">Tetrapyrgos nigripes</name>
    <dbReference type="NCBI Taxonomy" id="182062"/>
    <lineage>
        <taxon>Eukaryota</taxon>
        <taxon>Fungi</taxon>
        <taxon>Dikarya</taxon>
        <taxon>Basidiomycota</taxon>
        <taxon>Agaricomycotina</taxon>
        <taxon>Agaricomycetes</taxon>
        <taxon>Agaricomycetidae</taxon>
        <taxon>Agaricales</taxon>
        <taxon>Marasmiineae</taxon>
        <taxon>Marasmiaceae</taxon>
        <taxon>Tetrapyrgos</taxon>
    </lineage>
</organism>
<evidence type="ECO:0000256" key="2">
    <source>
        <dbReference type="ARBA" id="ARBA00014286"/>
    </source>
</evidence>
<comment type="similarity">
    <text evidence="1">Belongs to the AIM6 family.</text>
</comment>
<protein>
    <recommendedName>
        <fullName evidence="2">Altered inheritance of mitochondria protein 6</fullName>
    </recommendedName>
</protein>
<accession>A0A8H5LVR7</accession>
<dbReference type="InterPro" id="IPR051236">
    <property type="entry name" value="HAT_RTT109-like"/>
</dbReference>
<evidence type="ECO:0000256" key="1">
    <source>
        <dbReference type="ARBA" id="ARBA00008858"/>
    </source>
</evidence>
<dbReference type="AlphaFoldDB" id="A0A8H5LVR7"/>
<comment type="caution">
    <text evidence="3">The sequence shown here is derived from an EMBL/GenBank/DDBJ whole genome shotgun (WGS) entry which is preliminary data.</text>
</comment>
<dbReference type="GO" id="GO:0006629">
    <property type="term" value="P:lipid metabolic process"/>
    <property type="evidence" value="ECO:0007669"/>
    <property type="project" value="InterPro"/>
</dbReference>
<dbReference type="EMBL" id="JAACJM010000007">
    <property type="protein sequence ID" value="KAF5371810.1"/>
    <property type="molecule type" value="Genomic_DNA"/>
</dbReference>
<evidence type="ECO:0000313" key="4">
    <source>
        <dbReference type="Proteomes" id="UP000559256"/>
    </source>
</evidence>
<keyword evidence="4" id="KW-1185">Reference proteome</keyword>